<dbReference type="PANTHER" id="PTHR18964">
    <property type="entry name" value="ROK (REPRESSOR, ORF, KINASE) FAMILY"/>
    <property type="match status" value="1"/>
</dbReference>
<name>M2Q1E0_9FIRM</name>
<organism evidence="2 3">
    <name type="scientific">Eggerthia catenaformis OT 569 = DSM 20559</name>
    <dbReference type="NCBI Taxonomy" id="999415"/>
    <lineage>
        <taxon>Bacteria</taxon>
        <taxon>Bacillati</taxon>
        <taxon>Bacillota</taxon>
        <taxon>Erysipelotrichia</taxon>
        <taxon>Erysipelotrichales</taxon>
        <taxon>Coprobacillaceae</taxon>
        <taxon>Eggerthia</taxon>
    </lineage>
</organism>
<dbReference type="InterPro" id="IPR000600">
    <property type="entry name" value="ROK"/>
</dbReference>
<dbReference type="Proteomes" id="UP000011758">
    <property type="component" value="Unassembled WGS sequence"/>
</dbReference>
<comment type="caution">
    <text evidence="2">The sequence shown here is derived from an EMBL/GenBank/DDBJ whole genome shotgun (WGS) entry which is preliminary data.</text>
</comment>
<dbReference type="eggNOG" id="COG1940">
    <property type="taxonomic scope" value="Bacteria"/>
</dbReference>
<reference evidence="2 3" key="1">
    <citation type="submission" date="2013-02" db="EMBL/GenBank/DDBJ databases">
        <title>The Genome Sequence of Lactobacillus catenaformis F0143.</title>
        <authorList>
            <consortium name="The Broad Institute Genome Sequencing Platform"/>
            <person name="Earl A."/>
            <person name="Ward D."/>
            <person name="Feldgarden M."/>
            <person name="Gevers D."/>
            <person name="Izard J."/>
            <person name="Blanton J.M."/>
            <person name="Mathney J."/>
            <person name="Dewhirst F.E."/>
            <person name="Young S.K."/>
            <person name="Zeng Q."/>
            <person name="Gargeya S."/>
            <person name="Fitzgerald M."/>
            <person name="Haas B."/>
            <person name="Abouelleil A."/>
            <person name="Alvarado L."/>
            <person name="Arachchi H.M."/>
            <person name="Berlin A."/>
            <person name="Chapman S.B."/>
            <person name="Gearin G."/>
            <person name="Goldberg J."/>
            <person name="Griggs A."/>
            <person name="Gujja S."/>
            <person name="Hansen M."/>
            <person name="Heiman D."/>
            <person name="Howarth C."/>
            <person name="Larimer J."/>
            <person name="Lui A."/>
            <person name="MacDonald P.J.P."/>
            <person name="McCowen C."/>
            <person name="Montmayeur A."/>
            <person name="Murphy C."/>
            <person name="Neiman D."/>
            <person name="Pearson M."/>
            <person name="Priest M."/>
            <person name="Roberts A."/>
            <person name="Saif S."/>
            <person name="Shea T."/>
            <person name="Sisk P."/>
            <person name="Stolte C."/>
            <person name="Sykes S."/>
            <person name="Wortman J."/>
            <person name="Nusbaum C."/>
            <person name="Birren B."/>
        </authorList>
    </citation>
    <scope>NUCLEOTIDE SEQUENCE [LARGE SCALE GENOMIC DNA]</scope>
    <source>
        <strain evidence="2 3">OT 569</strain>
    </source>
</reference>
<gene>
    <name evidence="2" type="ORF">HMPREF9943_01489</name>
</gene>
<dbReference type="EMBL" id="AGEJ01000024">
    <property type="protein sequence ID" value="EMD16086.1"/>
    <property type="molecule type" value="Genomic_DNA"/>
</dbReference>
<dbReference type="Pfam" id="PF00480">
    <property type="entry name" value="ROK"/>
    <property type="match status" value="1"/>
</dbReference>
<evidence type="ECO:0008006" key="4">
    <source>
        <dbReference type="Google" id="ProtNLM"/>
    </source>
</evidence>
<dbReference type="BioCyc" id="ECAT999415-HMP:GTTI-1533-MONOMER"/>
<dbReference type="RefSeq" id="WP_004803640.1">
    <property type="nucleotide sequence ID" value="NZ_KB446649.1"/>
</dbReference>
<dbReference type="OrthoDB" id="6501901at2"/>
<dbReference type="PANTHER" id="PTHR18964:SF149">
    <property type="entry name" value="BIFUNCTIONAL UDP-N-ACETYLGLUCOSAMINE 2-EPIMERASE_N-ACETYLMANNOSAMINE KINASE"/>
    <property type="match status" value="1"/>
</dbReference>
<evidence type="ECO:0000313" key="2">
    <source>
        <dbReference type="EMBL" id="EMD16086.1"/>
    </source>
</evidence>
<protein>
    <recommendedName>
        <fullName evidence="4">ROK family protein</fullName>
    </recommendedName>
</protein>
<evidence type="ECO:0000313" key="3">
    <source>
        <dbReference type="Proteomes" id="UP000011758"/>
    </source>
</evidence>
<dbReference type="AlphaFoldDB" id="M2Q1E0"/>
<dbReference type="InterPro" id="IPR043129">
    <property type="entry name" value="ATPase_NBD"/>
</dbReference>
<evidence type="ECO:0000256" key="1">
    <source>
        <dbReference type="ARBA" id="ARBA00006479"/>
    </source>
</evidence>
<keyword evidence="3" id="KW-1185">Reference proteome</keyword>
<proteinExistence type="inferred from homology"/>
<sequence>MNIEEERLYRKKNKTNIISYLKERDTVSLDEICNYYDYSKVYGKKILDSLIKENKIIENNNNYQLNPSAQRTLCIAIFRNSLRIHLVYRVYDYKKTIETEKDIIKKYLSIEDFYDIIDTTLANYDNVEAIGISIPGIIVDGYVTSTSVSNFDNINMHHLLKKKYTQRIVIENDVNSAALGFYIDSSEYDNVAILFQPVAANAGIGIVTNGHLLRGKTHIAGEVQYLPTIYSQPFEELLKAPQGFEELLSKQLQTLIAMINPDAVGIYCSAIFDYTNIIHTLKKVFNSANDLPILVKIDSLYDYILIGLNELCLDKVHDSYIY</sequence>
<comment type="similarity">
    <text evidence="1">Belongs to the ROK (NagC/XylR) family.</text>
</comment>
<dbReference type="STRING" id="999415.HMPREF9943_01489"/>
<accession>M2Q1E0</accession>
<dbReference type="Gene3D" id="3.30.420.40">
    <property type="match status" value="2"/>
</dbReference>
<dbReference type="SUPFAM" id="SSF53067">
    <property type="entry name" value="Actin-like ATPase domain"/>
    <property type="match status" value="1"/>
</dbReference>